<evidence type="ECO:0000256" key="2">
    <source>
        <dbReference type="ARBA" id="ARBA00013017"/>
    </source>
</evidence>
<dbReference type="AlphaFoldDB" id="A0AAN7DST0"/>
<dbReference type="GO" id="GO:0006979">
    <property type="term" value="P:response to oxidative stress"/>
    <property type="evidence" value="ECO:0007669"/>
    <property type="project" value="TreeGrafter"/>
</dbReference>
<keyword evidence="8" id="KW-1185">Reference proteome</keyword>
<dbReference type="GO" id="GO:0005829">
    <property type="term" value="C:cytosol"/>
    <property type="evidence" value="ECO:0007669"/>
    <property type="project" value="TreeGrafter"/>
</dbReference>
<evidence type="ECO:0000256" key="4">
    <source>
        <dbReference type="ARBA" id="ARBA00045169"/>
    </source>
</evidence>
<comment type="similarity">
    <text evidence="1">Belongs to the peroxiredoxin family. AhpC/Prx1 subfamily.</text>
</comment>
<comment type="caution">
    <text evidence="7">The sequence shown here is derived from an EMBL/GenBank/DDBJ whole genome shotgun (WGS) entry which is preliminary data.</text>
</comment>
<comment type="catalytic activity">
    <reaction evidence="5">
        <text>a hydroperoxide + [thioredoxin]-dithiol = an alcohol + [thioredoxin]-disulfide + H2O</text>
        <dbReference type="Rhea" id="RHEA:62620"/>
        <dbReference type="Rhea" id="RHEA-COMP:10698"/>
        <dbReference type="Rhea" id="RHEA-COMP:10700"/>
        <dbReference type="ChEBI" id="CHEBI:15377"/>
        <dbReference type="ChEBI" id="CHEBI:29950"/>
        <dbReference type="ChEBI" id="CHEBI:30879"/>
        <dbReference type="ChEBI" id="CHEBI:35924"/>
        <dbReference type="ChEBI" id="CHEBI:50058"/>
        <dbReference type="EC" id="1.11.1.24"/>
    </reaction>
</comment>
<dbReference type="PANTHER" id="PTHR10681">
    <property type="entry name" value="THIOREDOXIN PEROXIDASE"/>
    <property type="match status" value="1"/>
</dbReference>
<sequence length="176" mass="19882">MSDGVSWSVLRHHCAAVTKPAPDFKGTAVVDNKFKEVKLADYQEISPFSTFVCPTEIIAFSDRSDEFRKLNAEIVAVSVDSHYSHLAWNNQPRKLWRPAGGCRTGSAWSFPHRSKGIVRHITINDLPVGRSVDEVLRLLNAFQFVEKHGEVCPANWEPNKPTINTKKASEYFEKNN</sequence>
<evidence type="ECO:0000259" key="6">
    <source>
        <dbReference type="PROSITE" id="PS51352"/>
    </source>
</evidence>
<evidence type="ECO:0000256" key="3">
    <source>
        <dbReference type="ARBA" id="ARBA00023002"/>
    </source>
</evidence>
<protein>
    <recommendedName>
        <fullName evidence="2">thioredoxin-dependent peroxiredoxin</fullName>
        <ecNumber evidence="2">1.11.1.24</ecNumber>
    </recommendedName>
</protein>
<dbReference type="Proteomes" id="UP001324115">
    <property type="component" value="Unassembled WGS sequence"/>
</dbReference>
<dbReference type="GO" id="GO:0042744">
    <property type="term" value="P:hydrogen peroxide catabolic process"/>
    <property type="evidence" value="ECO:0007669"/>
    <property type="project" value="TreeGrafter"/>
</dbReference>
<dbReference type="InterPro" id="IPR000866">
    <property type="entry name" value="AhpC/TSA"/>
</dbReference>
<dbReference type="EC" id="1.11.1.24" evidence="2"/>
<dbReference type="InterPro" id="IPR050217">
    <property type="entry name" value="Peroxiredoxin"/>
</dbReference>
<dbReference type="GO" id="GO:0008379">
    <property type="term" value="F:thioredoxin peroxidase activity"/>
    <property type="evidence" value="ECO:0007669"/>
    <property type="project" value="TreeGrafter"/>
</dbReference>
<dbReference type="EMBL" id="JAXUIC010000621">
    <property type="protein sequence ID" value="KAK4539012.1"/>
    <property type="molecule type" value="Genomic_DNA"/>
</dbReference>
<reference evidence="7 8" key="1">
    <citation type="journal article" date="2023" name="G3 (Bethesda)">
        <title>A haplotype-resolved chromosome-scale genome for Quercus rubra L. provides insights into the genetics of adaptive traits for red oak species.</title>
        <authorList>
            <person name="Kapoor B."/>
            <person name="Jenkins J."/>
            <person name="Schmutz J."/>
            <person name="Zhebentyayeva T."/>
            <person name="Kuelheim C."/>
            <person name="Coggeshall M."/>
            <person name="Heim C."/>
            <person name="Lasky J.R."/>
            <person name="Leites L."/>
            <person name="Islam-Faridi N."/>
            <person name="Romero-Severson J."/>
            <person name="DeLeo V.L."/>
            <person name="Lucas S.M."/>
            <person name="Lazic D."/>
            <person name="Gailing O."/>
            <person name="Carlson J."/>
            <person name="Staton M."/>
        </authorList>
    </citation>
    <scope>NUCLEOTIDE SEQUENCE [LARGE SCALE GENOMIC DNA]</scope>
    <source>
        <strain evidence="7">Pseudo-F2</strain>
    </source>
</reference>
<dbReference type="Gene3D" id="3.40.30.10">
    <property type="entry name" value="Glutaredoxin"/>
    <property type="match status" value="2"/>
</dbReference>
<dbReference type="Pfam" id="PF10417">
    <property type="entry name" value="1-cysPrx_C"/>
    <property type="match status" value="1"/>
</dbReference>
<comment type="function">
    <text evidence="4">Thiol-specific peroxidase that catalyzes the reduction of hydrogen peroxide and organic hydroperoxides to water and alcohols, respectively. Plays a role in cell protection against oxidative stress by detoxifying peroxides. May be an antioxidant enzyme particularly in the developing shoot and photosynthesizing leaf.</text>
</comment>
<dbReference type="PANTHER" id="PTHR10681:SF128">
    <property type="entry name" value="THIOREDOXIN-DEPENDENT PEROXIDE REDUCTASE, MITOCHONDRIAL"/>
    <property type="match status" value="1"/>
</dbReference>
<keyword evidence="3" id="KW-0560">Oxidoreductase</keyword>
<dbReference type="InterPro" id="IPR013766">
    <property type="entry name" value="Thioredoxin_domain"/>
</dbReference>
<dbReference type="SUPFAM" id="SSF52833">
    <property type="entry name" value="Thioredoxin-like"/>
    <property type="match status" value="1"/>
</dbReference>
<dbReference type="GO" id="GO:0033554">
    <property type="term" value="P:cellular response to stress"/>
    <property type="evidence" value="ECO:0007669"/>
    <property type="project" value="TreeGrafter"/>
</dbReference>
<feature type="domain" description="Thioredoxin" evidence="6">
    <location>
        <begin position="15"/>
        <end position="144"/>
    </location>
</feature>
<evidence type="ECO:0000256" key="1">
    <source>
        <dbReference type="ARBA" id="ARBA00009796"/>
    </source>
</evidence>
<dbReference type="CDD" id="cd03015">
    <property type="entry name" value="PRX_Typ2cys"/>
    <property type="match status" value="1"/>
</dbReference>
<evidence type="ECO:0000313" key="8">
    <source>
        <dbReference type="Proteomes" id="UP001324115"/>
    </source>
</evidence>
<evidence type="ECO:0000313" key="7">
    <source>
        <dbReference type="EMBL" id="KAK4539012.1"/>
    </source>
</evidence>
<dbReference type="GO" id="GO:0045454">
    <property type="term" value="P:cell redox homeostasis"/>
    <property type="evidence" value="ECO:0007669"/>
    <property type="project" value="TreeGrafter"/>
</dbReference>
<name>A0AAN7DST0_QUERU</name>
<dbReference type="PROSITE" id="PS51352">
    <property type="entry name" value="THIOREDOXIN_2"/>
    <property type="match status" value="1"/>
</dbReference>
<dbReference type="InterPro" id="IPR019479">
    <property type="entry name" value="Peroxiredoxin_C"/>
</dbReference>
<accession>A0AAN7DST0</accession>
<gene>
    <name evidence="7" type="ORF">RGQ29_032062</name>
</gene>
<dbReference type="Pfam" id="PF00578">
    <property type="entry name" value="AhpC-TSA"/>
    <property type="match status" value="1"/>
</dbReference>
<dbReference type="InterPro" id="IPR036249">
    <property type="entry name" value="Thioredoxin-like_sf"/>
</dbReference>
<evidence type="ECO:0000256" key="5">
    <source>
        <dbReference type="ARBA" id="ARBA00049091"/>
    </source>
</evidence>
<proteinExistence type="inferred from homology"/>
<organism evidence="7 8">
    <name type="scientific">Quercus rubra</name>
    <name type="common">Northern red oak</name>
    <name type="synonym">Quercus borealis</name>
    <dbReference type="NCBI Taxonomy" id="3512"/>
    <lineage>
        <taxon>Eukaryota</taxon>
        <taxon>Viridiplantae</taxon>
        <taxon>Streptophyta</taxon>
        <taxon>Embryophyta</taxon>
        <taxon>Tracheophyta</taxon>
        <taxon>Spermatophyta</taxon>
        <taxon>Magnoliopsida</taxon>
        <taxon>eudicotyledons</taxon>
        <taxon>Gunneridae</taxon>
        <taxon>Pentapetalae</taxon>
        <taxon>rosids</taxon>
        <taxon>fabids</taxon>
        <taxon>Fagales</taxon>
        <taxon>Fagaceae</taxon>
        <taxon>Quercus</taxon>
    </lineage>
</organism>